<keyword evidence="1" id="KW-0732">Signal</keyword>
<reference evidence="2" key="1">
    <citation type="submission" date="2020-06" db="EMBL/GenBank/DDBJ databases">
        <authorList>
            <consortium name="Plant Systems Biology data submission"/>
        </authorList>
    </citation>
    <scope>NUCLEOTIDE SEQUENCE</scope>
    <source>
        <strain evidence="2">D6</strain>
    </source>
</reference>
<name>A0A9N8DLI7_9STRA</name>
<sequence>MAPLALAFGLSIASLVPYYRAVICDGICTRLLRTGSSKIQKDALQDGNLAPCSLHHSRIPVQLYHTAHGEVESHRSPEDFKGSKTCDGVFIIYKTLSVNINSDGMQHKAI</sequence>
<comment type="caution">
    <text evidence="2">The sequence shown here is derived from an EMBL/GenBank/DDBJ whole genome shotgun (WGS) entry which is preliminary data.</text>
</comment>
<dbReference type="AlphaFoldDB" id="A0A9N8DLI7"/>
<gene>
    <name evidence="2" type="ORF">SEMRO_198_G084071.1</name>
</gene>
<evidence type="ECO:0000313" key="3">
    <source>
        <dbReference type="Proteomes" id="UP001153069"/>
    </source>
</evidence>
<keyword evidence="3" id="KW-1185">Reference proteome</keyword>
<proteinExistence type="predicted"/>
<feature type="signal peptide" evidence="1">
    <location>
        <begin position="1"/>
        <end position="21"/>
    </location>
</feature>
<dbReference type="Proteomes" id="UP001153069">
    <property type="component" value="Unassembled WGS sequence"/>
</dbReference>
<feature type="chain" id="PRO_5040483852" evidence="1">
    <location>
        <begin position="22"/>
        <end position="110"/>
    </location>
</feature>
<organism evidence="2 3">
    <name type="scientific">Seminavis robusta</name>
    <dbReference type="NCBI Taxonomy" id="568900"/>
    <lineage>
        <taxon>Eukaryota</taxon>
        <taxon>Sar</taxon>
        <taxon>Stramenopiles</taxon>
        <taxon>Ochrophyta</taxon>
        <taxon>Bacillariophyta</taxon>
        <taxon>Bacillariophyceae</taxon>
        <taxon>Bacillariophycidae</taxon>
        <taxon>Naviculales</taxon>
        <taxon>Naviculaceae</taxon>
        <taxon>Seminavis</taxon>
    </lineage>
</organism>
<accession>A0A9N8DLI7</accession>
<protein>
    <submittedName>
        <fullName evidence="2">Uncharacterized protein</fullName>
    </submittedName>
</protein>
<evidence type="ECO:0000256" key="1">
    <source>
        <dbReference type="SAM" id="SignalP"/>
    </source>
</evidence>
<dbReference type="EMBL" id="CAICTM010000197">
    <property type="protein sequence ID" value="CAB9504471.1"/>
    <property type="molecule type" value="Genomic_DNA"/>
</dbReference>
<evidence type="ECO:0000313" key="2">
    <source>
        <dbReference type="EMBL" id="CAB9504471.1"/>
    </source>
</evidence>